<evidence type="ECO:0000256" key="1">
    <source>
        <dbReference type="ARBA" id="ARBA00022741"/>
    </source>
</evidence>
<reference evidence="6 7" key="1">
    <citation type="submission" date="2023-07" db="EMBL/GenBank/DDBJ databases">
        <title>Genomic Encyclopedia of Type Strains, Phase IV (KMG-IV): sequencing the most valuable type-strain genomes for metagenomic binning, comparative biology and taxonomic classification.</title>
        <authorList>
            <person name="Goeker M."/>
        </authorList>
    </citation>
    <scope>NUCLEOTIDE SEQUENCE [LARGE SCALE GENOMIC DNA]</scope>
    <source>
        <strain evidence="6 7">DSM 17723</strain>
    </source>
</reference>
<dbReference type="SUPFAM" id="SSF46689">
    <property type="entry name" value="Homeodomain-like"/>
    <property type="match status" value="1"/>
</dbReference>
<evidence type="ECO:0000256" key="2">
    <source>
        <dbReference type="ARBA" id="ARBA00022840"/>
    </source>
</evidence>
<dbReference type="Gene3D" id="3.40.50.2300">
    <property type="match status" value="1"/>
</dbReference>
<evidence type="ECO:0000256" key="4">
    <source>
        <dbReference type="ARBA" id="ARBA00023163"/>
    </source>
</evidence>
<accession>A0ABT9Z4U6</accession>
<dbReference type="Pfam" id="PF25601">
    <property type="entry name" value="AAA_lid_14"/>
    <property type="match status" value="1"/>
</dbReference>
<dbReference type="RefSeq" id="WP_095303012.1">
    <property type="nucleotide sequence ID" value="NZ_JAUSTZ010000008.1"/>
</dbReference>
<keyword evidence="2" id="KW-0067">ATP-binding</keyword>
<dbReference type="Gene3D" id="1.10.10.60">
    <property type="entry name" value="Homeodomain-like"/>
    <property type="match status" value="1"/>
</dbReference>
<dbReference type="Pfam" id="PF02954">
    <property type="entry name" value="HTH_8"/>
    <property type="match status" value="1"/>
</dbReference>
<dbReference type="CDD" id="cd00009">
    <property type="entry name" value="AAA"/>
    <property type="match status" value="1"/>
</dbReference>
<keyword evidence="3" id="KW-0805">Transcription regulation</keyword>
<dbReference type="PANTHER" id="PTHR32071">
    <property type="entry name" value="TRANSCRIPTIONAL REGULATORY PROTEIN"/>
    <property type="match status" value="1"/>
</dbReference>
<dbReference type="SUPFAM" id="SSF52540">
    <property type="entry name" value="P-loop containing nucleoside triphosphate hydrolases"/>
    <property type="match status" value="1"/>
</dbReference>
<dbReference type="Gene3D" id="3.40.50.300">
    <property type="entry name" value="P-loop containing nucleotide triphosphate hydrolases"/>
    <property type="match status" value="1"/>
</dbReference>
<dbReference type="Gene3D" id="1.10.8.60">
    <property type="match status" value="1"/>
</dbReference>
<keyword evidence="1" id="KW-0547">Nucleotide-binding</keyword>
<dbReference type="Pfam" id="PF00158">
    <property type="entry name" value="Sigma54_activat"/>
    <property type="match status" value="1"/>
</dbReference>
<dbReference type="Proteomes" id="UP001232245">
    <property type="component" value="Unassembled WGS sequence"/>
</dbReference>
<gene>
    <name evidence="6" type="ORF">J2S02_003621</name>
</gene>
<feature type="domain" description="Sigma-54 factor interaction" evidence="5">
    <location>
        <begin position="310"/>
        <end position="513"/>
    </location>
</feature>
<proteinExistence type="predicted"/>
<keyword evidence="4" id="KW-0804">Transcription</keyword>
<name>A0ABT9Z4U6_9BACI</name>
<evidence type="ECO:0000256" key="3">
    <source>
        <dbReference type="ARBA" id="ARBA00023015"/>
    </source>
</evidence>
<dbReference type="EMBL" id="JAUSTZ010000008">
    <property type="protein sequence ID" value="MDQ0227276.1"/>
    <property type="molecule type" value="Genomic_DNA"/>
</dbReference>
<evidence type="ECO:0000259" key="5">
    <source>
        <dbReference type="PROSITE" id="PS50045"/>
    </source>
</evidence>
<dbReference type="InterPro" id="IPR010524">
    <property type="entry name" value="Sig_transdc_resp-reg_PrpR_N"/>
</dbReference>
<dbReference type="Pfam" id="PF06506">
    <property type="entry name" value="PrpR_N"/>
    <property type="match status" value="1"/>
</dbReference>
<dbReference type="InterPro" id="IPR027417">
    <property type="entry name" value="P-loop_NTPase"/>
</dbReference>
<dbReference type="InterPro" id="IPR002197">
    <property type="entry name" value="HTH_Fis"/>
</dbReference>
<dbReference type="PRINTS" id="PR01590">
    <property type="entry name" value="HTHFIS"/>
</dbReference>
<dbReference type="InterPro" id="IPR002078">
    <property type="entry name" value="Sigma_54_int"/>
</dbReference>
<dbReference type="InterPro" id="IPR009057">
    <property type="entry name" value="Homeodomain-like_sf"/>
</dbReference>
<dbReference type="InterPro" id="IPR058031">
    <property type="entry name" value="AAA_lid_NorR"/>
</dbReference>
<evidence type="ECO:0000313" key="6">
    <source>
        <dbReference type="EMBL" id="MDQ0227276.1"/>
    </source>
</evidence>
<evidence type="ECO:0000313" key="7">
    <source>
        <dbReference type="Proteomes" id="UP001232245"/>
    </source>
</evidence>
<sequence length="587" mass="66242">MKALAIAPYEGLKELIIELGRNQDFEIHVEVGDLEKGVELASRAADQGFDIIISRGGTAELIQRKVSIPVIEIEVSGYDMLRVLTLVRDYPGKAAIVGFQPISEGAATVSQLLEIDISHFVISKEEEVTPTLKQLLEKGYEVIIGDVITVKEAENLGLNGVLITSGKESILKAFQNAKKMHNYFSILRSKLLIAQQILQEEEEGIVVFDTTLNSVYSNTCFTEQLKKTFKASIKIEEAVTEVISKGEYTSLIENNNIFWKVKGTKLQGFETSLVLFRLQRVESNPKRLSNGIKIISSLMNSSPIKASFIKSNQMKIVLQSAERYSEKEESIWISGEKGTGKEKLAHYIHYCSSKRSFPLMTINCSLLTAEQWSLLLSEEEGLLTSNENGTIFLKNIDSIALSNQKELLSFLIKNHPKSRIIASSSENILAMIENSAFLYDLYYLLAQLTISLPPLSKRKEDIDHIARIFINESNTKYGKQIAGIRNEAIEELENYSWPGNITQLKQVINETVLLANGPFIEKEDINYILKTKLKETDMSHLDLTGTLEEIEQRIIRQVWLEEGMNQTKTAERLGINRTTLWRKLKEL</sequence>
<dbReference type="Gene3D" id="3.40.50.10660">
    <property type="entry name" value="PrpR receptor domain-like"/>
    <property type="match status" value="1"/>
</dbReference>
<comment type="caution">
    <text evidence="6">The sequence shown here is derived from an EMBL/GenBank/DDBJ whole genome shotgun (WGS) entry which is preliminary data.</text>
</comment>
<organism evidence="6 7">
    <name type="scientific">Metabacillus niabensis</name>
    <dbReference type="NCBI Taxonomy" id="324854"/>
    <lineage>
        <taxon>Bacteria</taxon>
        <taxon>Bacillati</taxon>
        <taxon>Bacillota</taxon>
        <taxon>Bacilli</taxon>
        <taxon>Bacillales</taxon>
        <taxon>Bacillaceae</taxon>
        <taxon>Metabacillus</taxon>
    </lineage>
</organism>
<keyword evidence="7" id="KW-1185">Reference proteome</keyword>
<dbReference type="PROSITE" id="PS50045">
    <property type="entry name" value="SIGMA54_INTERACT_4"/>
    <property type="match status" value="1"/>
</dbReference>
<protein>
    <submittedName>
        <fullName evidence="6">Transcriptional regulator with PAS, ATPase and Fis domain</fullName>
    </submittedName>
</protein>
<dbReference type="SUPFAM" id="SSF159800">
    <property type="entry name" value="PrpR receptor domain-like"/>
    <property type="match status" value="1"/>
</dbReference>